<keyword evidence="3" id="KW-0862">Zinc</keyword>
<evidence type="ECO:0000256" key="1">
    <source>
        <dbReference type="ARBA" id="ARBA00022723"/>
    </source>
</evidence>
<feature type="domain" description="FLYWCH-type" evidence="4">
    <location>
        <begin position="10"/>
        <end position="57"/>
    </location>
</feature>
<reference evidence="5 6" key="1">
    <citation type="submission" date="2015-01" db="EMBL/GenBank/DDBJ databases">
        <title>Evolution of Trichinella species and genotypes.</title>
        <authorList>
            <person name="Korhonen P.K."/>
            <person name="Edoardo P."/>
            <person name="Giuseppe L.R."/>
            <person name="Gasser R.B."/>
        </authorList>
    </citation>
    <scope>NUCLEOTIDE SEQUENCE [LARGE SCALE GENOMIC DNA]</scope>
    <source>
        <strain evidence="5">ISS2496</strain>
    </source>
</reference>
<evidence type="ECO:0000259" key="4">
    <source>
        <dbReference type="Pfam" id="PF04500"/>
    </source>
</evidence>
<evidence type="ECO:0000256" key="3">
    <source>
        <dbReference type="ARBA" id="ARBA00022833"/>
    </source>
</evidence>
<dbReference type="Proteomes" id="UP000054783">
    <property type="component" value="Unassembled WGS sequence"/>
</dbReference>
<protein>
    <recommendedName>
        <fullName evidence="4">FLYWCH-type domain-containing protein</fullName>
    </recommendedName>
</protein>
<evidence type="ECO:0000256" key="2">
    <source>
        <dbReference type="ARBA" id="ARBA00022771"/>
    </source>
</evidence>
<keyword evidence="6" id="KW-1185">Reference proteome</keyword>
<dbReference type="AlphaFoldDB" id="A0A0V1A6Q3"/>
<proteinExistence type="predicted"/>
<name>A0A0V1A6Q3_9BILA</name>
<evidence type="ECO:0000313" key="5">
    <source>
        <dbReference type="EMBL" id="KRY20124.1"/>
    </source>
</evidence>
<accession>A0A0V1A6Q3</accession>
<dbReference type="Gene3D" id="2.20.25.240">
    <property type="match status" value="1"/>
</dbReference>
<sequence length="449" mass="51474">MADNLHLVLNERGNYNLVHEGRVYNLKRTNMEDKQWVCRRVKKGCRGSIYTNLDVNGILSSDSYADDCTPDNDILYKMEKKNALKRRAAEEMKTVPQIYHEEASSASADFETAGHFSALPSTRQQLEIPPHWRMTKSDRRFLLYTNIILSGLWMELSKYSRIPLVRSRLARFPALYAGFLKSRLHLYNMYVIRSPLSRSAIPLSPQMNVLTGFYCSSRMVPADVHHPCFYCGGKFVPLAAALGVALQPQTIICDFEKQLFLHCRGISRGPHTELFLPLLPVLRKVTDLGMRTSYIHEAATKKIVKMLLVMASLPLRDVPAAVELLGRDATGSVAALFNYFRVEWMPYNRLPLWNVYNVNIRTNNDLEGWHFKMNRLAGKRHLSFYELLQLLIDEQGSTETLIQQYEELQQRITALTAEYDGGTRTMEQFLGAVHLTYYLGGELLKVIQI</sequence>
<evidence type="ECO:0000313" key="6">
    <source>
        <dbReference type="Proteomes" id="UP000054783"/>
    </source>
</evidence>
<dbReference type="EMBL" id="JYDQ01000028">
    <property type="protein sequence ID" value="KRY20124.1"/>
    <property type="molecule type" value="Genomic_DNA"/>
</dbReference>
<gene>
    <name evidence="5" type="ORF">T12_715</name>
</gene>
<dbReference type="STRING" id="990121.A0A0V1A6Q3"/>
<keyword evidence="2" id="KW-0863">Zinc-finger</keyword>
<organism evidence="5 6">
    <name type="scientific">Trichinella patagoniensis</name>
    <dbReference type="NCBI Taxonomy" id="990121"/>
    <lineage>
        <taxon>Eukaryota</taxon>
        <taxon>Metazoa</taxon>
        <taxon>Ecdysozoa</taxon>
        <taxon>Nematoda</taxon>
        <taxon>Enoplea</taxon>
        <taxon>Dorylaimia</taxon>
        <taxon>Trichinellida</taxon>
        <taxon>Trichinellidae</taxon>
        <taxon>Trichinella</taxon>
    </lineage>
</organism>
<comment type="caution">
    <text evidence="5">The sequence shown here is derived from an EMBL/GenBank/DDBJ whole genome shotgun (WGS) entry which is preliminary data.</text>
</comment>
<dbReference type="Pfam" id="PF04500">
    <property type="entry name" value="FLYWCH"/>
    <property type="match status" value="1"/>
</dbReference>
<keyword evidence="1" id="KW-0479">Metal-binding</keyword>
<dbReference type="InterPro" id="IPR007588">
    <property type="entry name" value="Znf_FLYWCH"/>
</dbReference>
<dbReference type="GO" id="GO:0008270">
    <property type="term" value="F:zinc ion binding"/>
    <property type="evidence" value="ECO:0007669"/>
    <property type="project" value="UniProtKB-KW"/>
</dbReference>